<dbReference type="AlphaFoldDB" id="A0A7X5VKK5"/>
<feature type="region of interest" description="Disordered" evidence="1">
    <location>
        <begin position="1"/>
        <end position="29"/>
    </location>
</feature>
<accession>A0A7X5VKK5</accession>
<dbReference type="EMBL" id="JAASRO010000001">
    <property type="protein sequence ID" value="NIK62152.1"/>
    <property type="molecule type" value="Genomic_DNA"/>
</dbReference>
<proteinExistence type="predicted"/>
<keyword evidence="3" id="KW-1185">Reference proteome</keyword>
<protein>
    <submittedName>
        <fullName evidence="2">Uncharacterized protein</fullName>
    </submittedName>
</protein>
<sequence>MVRVHHVPQPRVSGPYSPDTADLSDDPATRVEHHDAVEAANTRQVVSRARRRLRSDRDVIGSPESHERFVQAFLGAARSGDLATLEQVLAEDLAS</sequence>
<dbReference type="RefSeq" id="WP_167217120.1">
    <property type="nucleotide sequence ID" value="NZ_JAASRO010000001.1"/>
</dbReference>
<organism evidence="2 3">
    <name type="scientific">Kribbella shirazensis</name>
    <dbReference type="NCBI Taxonomy" id="1105143"/>
    <lineage>
        <taxon>Bacteria</taxon>
        <taxon>Bacillati</taxon>
        <taxon>Actinomycetota</taxon>
        <taxon>Actinomycetes</taxon>
        <taxon>Propionibacteriales</taxon>
        <taxon>Kribbellaceae</taxon>
        <taxon>Kribbella</taxon>
    </lineage>
</organism>
<gene>
    <name evidence="2" type="ORF">BJY22_007869</name>
</gene>
<evidence type="ECO:0000313" key="2">
    <source>
        <dbReference type="EMBL" id="NIK62152.1"/>
    </source>
</evidence>
<evidence type="ECO:0000256" key="1">
    <source>
        <dbReference type="SAM" id="MobiDB-lite"/>
    </source>
</evidence>
<name>A0A7X5VKK5_9ACTN</name>
<evidence type="ECO:0000313" key="3">
    <source>
        <dbReference type="Proteomes" id="UP000555407"/>
    </source>
</evidence>
<dbReference type="Proteomes" id="UP000555407">
    <property type="component" value="Unassembled WGS sequence"/>
</dbReference>
<reference evidence="2 3" key="1">
    <citation type="submission" date="2020-03" db="EMBL/GenBank/DDBJ databases">
        <title>Sequencing the genomes of 1000 actinobacteria strains.</title>
        <authorList>
            <person name="Klenk H.-P."/>
        </authorList>
    </citation>
    <scope>NUCLEOTIDE SEQUENCE [LARGE SCALE GENOMIC DNA]</scope>
    <source>
        <strain evidence="2 3">DSM 45490</strain>
    </source>
</reference>
<comment type="caution">
    <text evidence="2">The sequence shown here is derived from an EMBL/GenBank/DDBJ whole genome shotgun (WGS) entry which is preliminary data.</text>
</comment>